<keyword evidence="5" id="KW-1185">Reference proteome</keyword>
<gene>
    <name evidence="3" type="ORF">GPM918_LOCUS35055</name>
    <name evidence="4" type="ORF">SRO942_LOCUS35768</name>
</gene>
<dbReference type="EMBL" id="CAJNOQ010019954">
    <property type="protein sequence ID" value="CAF1460325.1"/>
    <property type="molecule type" value="Genomic_DNA"/>
</dbReference>
<organism evidence="3 5">
    <name type="scientific">Didymodactylos carnosus</name>
    <dbReference type="NCBI Taxonomy" id="1234261"/>
    <lineage>
        <taxon>Eukaryota</taxon>
        <taxon>Metazoa</taxon>
        <taxon>Spiralia</taxon>
        <taxon>Gnathifera</taxon>
        <taxon>Rotifera</taxon>
        <taxon>Eurotatoria</taxon>
        <taxon>Bdelloidea</taxon>
        <taxon>Philodinida</taxon>
        <taxon>Philodinidae</taxon>
        <taxon>Didymodactylos</taxon>
    </lineage>
</organism>
<comment type="caution">
    <text evidence="3">The sequence shown here is derived from an EMBL/GenBank/DDBJ whole genome shotgun (WGS) entry which is preliminary data.</text>
</comment>
<name>A0A815QCM9_9BILA</name>
<sequence length="123" mass="13049">IKINMNGISGCVAILLLIGVMIMSIKSIHSDDISYDTNLLINGDGEWGQSSEVYDRSENDISDDEGGNDISGDESENDFSVDESENDIFGWSIVSGAPSLVAYSTAWWSTGGGLSGTSDDPGF</sequence>
<protein>
    <submittedName>
        <fullName evidence="3">Uncharacterized protein</fullName>
    </submittedName>
</protein>
<dbReference type="Proteomes" id="UP000681722">
    <property type="component" value="Unassembled WGS sequence"/>
</dbReference>
<dbReference type="EMBL" id="CAJOBC010085411">
    <property type="protein sequence ID" value="CAF4330725.1"/>
    <property type="molecule type" value="Genomic_DNA"/>
</dbReference>
<feature type="non-terminal residue" evidence="3">
    <location>
        <position position="1"/>
    </location>
</feature>
<evidence type="ECO:0000313" key="5">
    <source>
        <dbReference type="Proteomes" id="UP000663829"/>
    </source>
</evidence>
<evidence type="ECO:0000313" key="4">
    <source>
        <dbReference type="EMBL" id="CAF4330725.1"/>
    </source>
</evidence>
<dbReference type="AlphaFoldDB" id="A0A815QCM9"/>
<feature type="region of interest" description="Disordered" evidence="1">
    <location>
        <begin position="45"/>
        <end position="81"/>
    </location>
</feature>
<feature type="signal peptide" evidence="2">
    <location>
        <begin position="1"/>
        <end position="30"/>
    </location>
</feature>
<dbReference type="Proteomes" id="UP000663829">
    <property type="component" value="Unassembled WGS sequence"/>
</dbReference>
<evidence type="ECO:0000256" key="1">
    <source>
        <dbReference type="SAM" id="MobiDB-lite"/>
    </source>
</evidence>
<reference evidence="3" key="1">
    <citation type="submission" date="2021-02" db="EMBL/GenBank/DDBJ databases">
        <authorList>
            <person name="Nowell W R."/>
        </authorList>
    </citation>
    <scope>NUCLEOTIDE SEQUENCE</scope>
</reference>
<feature type="chain" id="PRO_5036228531" evidence="2">
    <location>
        <begin position="31"/>
        <end position="123"/>
    </location>
</feature>
<proteinExistence type="predicted"/>
<evidence type="ECO:0000313" key="3">
    <source>
        <dbReference type="EMBL" id="CAF1460325.1"/>
    </source>
</evidence>
<keyword evidence="2" id="KW-0732">Signal</keyword>
<evidence type="ECO:0000256" key="2">
    <source>
        <dbReference type="SAM" id="SignalP"/>
    </source>
</evidence>
<accession>A0A815QCM9</accession>
<feature type="compositionally biased region" description="Acidic residues" evidence="1">
    <location>
        <begin position="60"/>
        <end position="81"/>
    </location>
</feature>